<evidence type="ECO:0000259" key="2">
    <source>
        <dbReference type="Pfam" id="PF07859"/>
    </source>
</evidence>
<dbReference type="Gene3D" id="3.40.50.1820">
    <property type="entry name" value="alpha/beta hydrolase"/>
    <property type="match status" value="1"/>
</dbReference>
<gene>
    <name evidence="3" type="ORF">E0H73_04620</name>
</gene>
<dbReference type="AlphaFoldDB" id="A0A4R0KYK8"/>
<reference evidence="3 4" key="1">
    <citation type="submission" date="2019-02" db="EMBL/GenBank/DDBJ databases">
        <title>Kribbella capetownensis sp. nov. and Kribbella speibonae sp. nov., isolated from soil.</title>
        <authorList>
            <person name="Curtis S.M."/>
            <person name="Norton I."/>
            <person name="Everest G.J."/>
            <person name="Meyers P.R."/>
        </authorList>
    </citation>
    <scope>NUCLEOTIDE SEQUENCE [LARGE SCALE GENOMIC DNA]</scope>
    <source>
        <strain evidence="3 4">NRRL B-24813</strain>
    </source>
</reference>
<evidence type="ECO:0000313" key="4">
    <source>
        <dbReference type="Proteomes" id="UP000291144"/>
    </source>
</evidence>
<dbReference type="OrthoDB" id="3181909at2"/>
<dbReference type="InterPro" id="IPR029058">
    <property type="entry name" value="AB_hydrolase_fold"/>
</dbReference>
<dbReference type="GO" id="GO:0016787">
    <property type="term" value="F:hydrolase activity"/>
    <property type="evidence" value="ECO:0007669"/>
    <property type="project" value="UniProtKB-KW"/>
</dbReference>
<proteinExistence type="predicted"/>
<comment type="caution">
    <text evidence="3">The sequence shown here is derived from an EMBL/GenBank/DDBJ whole genome shotgun (WGS) entry which is preliminary data.</text>
</comment>
<dbReference type="PANTHER" id="PTHR48081">
    <property type="entry name" value="AB HYDROLASE SUPERFAMILY PROTEIN C4A8.06C"/>
    <property type="match status" value="1"/>
</dbReference>
<evidence type="ECO:0000256" key="1">
    <source>
        <dbReference type="ARBA" id="ARBA00022801"/>
    </source>
</evidence>
<keyword evidence="4" id="KW-1185">Reference proteome</keyword>
<feature type="domain" description="Alpha/beta hydrolase fold-3" evidence="2">
    <location>
        <begin position="91"/>
        <end position="299"/>
    </location>
</feature>
<keyword evidence="1 3" id="KW-0378">Hydrolase</keyword>
<dbReference type="RefSeq" id="WP_131351660.1">
    <property type="nucleotide sequence ID" value="NZ_SJKB01000001.1"/>
</dbReference>
<dbReference type="EMBL" id="SJKB01000001">
    <property type="protein sequence ID" value="TCC66193.1"/>
    <property type="molecule type" value="Genomic_DNA"/>
</dbReference>
<dbReference type="SUPFAM" id="SSF53474">
    <property type="entry name" value="alpha/beta-Hydrolases"/>
    <property type="match status" value="1"/>
</dbReference>
<protein>
    <submittedName>
        <fullName evidence="3">Alpha/beta hydrolase</fullName>
    </submittedName>
</protein>
<dbReference type="Proteomes" id="UP000291144">
    <property type="component" value="Unassembled WGS sequence"/>
</dbReference>
<dbReference type="Pfam" id="PF07859">
    <property type="entry name" value="Abhydrolase_3"/>
    <property type="match status" value="1"/>
</dbReference>
<evidence type="ECO:0000313" key="3">
    <source>
        <dbReference type="EMBL" id="TCC66193.1"/>
    </source>
</evidence>
<sequence>MTEAYDVPDAGTDLRIERRVREFLTELNKNPDPFWLLPGEQVRATLSGLQATVPVDLSGVDVTEHDIEVDGVRTKLYIQRPSGVDGPLPVVLFLHGGVWIAGDFDNHQRLTRDLVVETGYAVVFVEYTPIPDAVFPAQLEECYAALQWVARDGAAAGLDASRLAVAGNSVGGNLSAALALYARDHAGPEIKVQLLLYPATDARLDTESYREFADGRFLPLAFMKFGWDTYAPDETTRHNPYAAPLQARPDQLRGLPPAIIHTSGNDVLRDEGQAYGHKLDEAGVDVVSVMYVGQIHDMALLNPIHDLPSTRAEFRHAAADLAHYLG</sequence>
<dbReference type="InterPro" id="IPR013094">
    <property type="entry name" value="AB_hydrolase_3"/>
</dbReference>
<organism evidence="3 4">
    <name type="scientific">Kribbella pittospori</name>
    <dbReference type="NCBI Taxonomy" id="722689"/>
    <lineage>
        <taxon>Bacteria</taxon>
        <taxon>Bacillati</taxon>
        <taxon>Actinomycetota</taxon>
        <taxon>Actinomycetes</taxon>
        <taxon>Propionibacteriales</taxon>
        <taxon>Kribbellaceae</taxon>
        <taxon>Kribbella</taxon>
    </lineage>
</organism>
<name>A0A4R0KYK8_9ACTN</name>
<accession>A0A4R0KYK8</accession>
<dbReference type="PANTHER" id="PTHR48081:SF8">
    <property type="entry name" value="ALPHA_BETA HYDROLASE FOLD-3 DOMAIN-CONTAINING PROTEIN-RELATED"/>
    <property type="match status" value="1"/>
</dbReference>
<dbReference type="InterPro" id="IPR050300">
    <property type="entry name" value="GDXG_lipolytic_enzyme"/>
</dbReference>